<dbReference type="PANTHER" id="PTHR24271">
    <property type="entry name" value="KALLIKREIN-RELATED"/>
    <property type="match status" value="1"/>
</dbReference>
<dbReference type="AlphaFoldDB" id="A0A8B7U8F0"/>
<protein>
    <submittedName>
        <fullName evidence="3">Kallikrein-1E2-like</fullName>
    </submittedName>
</protein>
<accession>A0A8B7U8F0</accession>
<feature type="domain" description="Peptidase S1" evidence="2">
    <location>
        <begin position="33"/>
        <end position="75"/>
    </location>
</feature>
<name>A0A8B7U8F0_CASCN</name>
<gene>
    <name evidence="3" type="primary">LOC109683884</name>
</gene>
<dbReference type="SUPFAM" id="SSF50494">
    <property type="entry name" value="Trypsin-like serine proteases"/>
    <property type="match status" value="1"/>
</dbReference>
<dbReference type="InterPro" id="IPR009003">
    <property type="entry name" value="Peptidase_S1_PA"/>
</dbReference>
<dbReference type="InterPro" id="IPR001254">
    <property type="entry name" value="Trypsin_dom"/>
</dbReference>
<evidence type="ECO:0000313" key="3">
    <source>
        <dbReference type="RefSeq" id="XP_020015532.1"/>
    </source>
</evidence>
<dbReference type="GO" id="GO:0030141">
    <property type="term" value="C:secretory granule"/>
    <property type="evidence" value="ECO:0007669"/>
    <property type="project" value="TreeGrafter"/>
</dbReference>
<organism evidence="3">
    <name type="scientific">Castor canadensis</name>
    <name type="common">American beaver</name>
    <dbReference type="NCBI Taxonomy" id="51338"/>
    <lineage>
        <taxon>Eukaryota</taxon>
        <taxon>Metazoa</taxon>
        <taxon>Chordata</taxon>
        <taxon>Craniata</taxon>
        <taxon>Vertebrata</taxon>
        <taxon>Euteleostomi</taxon>
        <taxon>Mammalia</taxon>
        <taxon>Eutheria</taxon>
        <taxon>Euarchontoglires</taxon>
        <taxon>Glires</taxon>
        <taxon>Rodentia</taxon>
        <taxon>Castorimorpha</taxon>
        <taxon>Castoridae</taxon>
        <taxon>Castor</taxon>
    </lineage>
</organism>
<dbReference type="GO" id="GO:0004252">
    <property type="term" value="F:serine-type endopeptidase activity"/>
    <property type="evidence" value="ECO:0007669"/>
    <property type="project" value="InterPro"/>
</dbReference>
<evidence type="ECO:0000256" key="1">
    <source>
        <dbReference type="ARBA" id="ARBA00023157"/>
    </source>
</evidence>
<dbReference type="KEGG" id="ccan:109683884"/>
<reference evidence="3" key="1">
    <citation type="submission" date="2025-08" db="UniProtKB">
        <authorList>
            <consortium name="RefSeq"/>
        </authorList>
    </citation>
    <scope>IDENTIFICATION</scope>
    <source>
        <tissue evidence="3">Leukocyte</tissue>
    </source>
</reference>
<proteinExistence type="predicted"/>
<dbReference type="RefSeq" id="XP_020015532.1">
    <property type="nucleotide sequence ID" value="XM_020159943.1"/>
</dbReference>
<dbReference type="InterPro" id="IPR043504">
    <property type="entry name" value="Peptidase_S1_PA_chymotrypsin"/>
</dbReference>
<dbReference type="OrthoDB" id="10061449at2759"/>
<keyword evidence="1" id="KW-1015">Disulfide bond</keyword>
<dbReference type="Gene3D" id="2.40.10.10">
    <property type="entry name" value="Trypsin-like serine proteases"/>
    <property type="match status" value="1"/>
</dbReference>
<dbReference type="GO" id="GO:0031638">
    <property type="term" value="P:zymogen activation"/>
    <property type="evidence" value="ECO:0007669"/>
    <property type="project" value="TreeGrafter"/>
</dbReference>
<sequence length="133" mass="14716">MLWFYRNIWITNLLGGKETVFQAGAVPHTQSRIMEGWECMKNSQPWQVVVVHKNKYGCRGVLVYPQWVLMAVHCKDPSHDLMLLCLTQPVQITEAVKPVNLPPAGAASNQTGTECSDSGGPVICNDMLQGMSS</sequence>
<evidence type="ECO:0000259" key="2">
    <source>
        <dbReference type="Pfam" id="PF00089"/>
    </source>
</evidence>
<dbReference type="PANTHER" id="PTHR24271:SF47">
    <property type="entry name" value="KALLIKREIN-1"/>
    <property type="match status" value="1"/>
</dbReference>
<dbReference type="GO" id="GO:0003073">
    <property type="term" value="P:regulation of systemic arterial blood pressure"/>
    <property type="evidence" value="ECO:0007669"/>
    <property type="project" value="TreeGrafter"/>
</dbReference>
<dbReference type="Pfam" id="PF00089">
    <property type="entry name" value="Trypsin"/>
    <property type="match status" value="1"/>
</dbReference>